<keyword evidence="1" id="KW-0472">Membrane</keyword>
<protein>
    <submittedName>
        <fullName evidence="3">Nodule Cysteine-Rich (NCR) secreted peptide</fullName>
    </submittedName>
    <submittedName>
        <fullName evidence="4">Putative Late nodulin</fullName>
    </submittedName>
</protein>
<reference evidence="7" key="4">
    <citation type="journal article" date="2018" name="Nat. Plants">
        <title>Whole-genome landscape of Medicago truncatula symbiotic genes.</title>
        <authorList>
            <person name="Pecrix Y."/>
            <person name="Staton S.E."/>
            <person name="Sallet E."/>
            <person name="Lelandais-Briere C."/>
            <person name="Moreau S."/>
            <person name="Carrere S."/>
            <person name="Blein T."/>
            <person name="Jardinaud M.F."/>
            <person name="Latrasse D."/>
            <person name="Zouine M."/>
            <person name="Zahm M."/>
            <person name="Kreplak J."/>
            <person name="Mayjonade B."/>
            <person name="Satge C."/>
            <person name="Perez M."/>
            <person name="Cauet S."/>
            <person name="Marande W."/>
            <person name="Chantry-Darmon C."/>
            <person name="Lopez-Roques C."/>
            <person name="Bouchez O."/>
            <person name="Berard A."/>
            <person name="Debelle F."/>
            <person name="Munos S."/>
            <person name="Bendahmane A."/>
            <person name="Berges H."/>
            <person name="Niebel A."/>
            <person name="Buitink J."/>
            <person name="Frugier F."/>
            <person name="Benhamed M."/>
            <person name="Crespi M."/>
            <person name="Gouzy J."/>
            <person name="Gamas P."/>
        </authorList>
    </citation>
    <scope>NUCLEOTIDE SEQUENCE [LARGE SCALE GENOMIC DNA]</scope>
    <source>
        <strain evidence="7">cv. Jemalong A17</strain>
    </source>
</reference>
<dbReference type="GO" id="GO:0046872">
    <property type="term" value="F:metal ion binding"/>
    <property type="evidence" value="ECO:0007669"/>
    <property type="project" value="InterPro"/>
</dbReference>
<evidence type="ECO:0000256" key="1">
    <source>
        <dbReference type="SAM" id="Phobius"/>
    </source>
</evidence>
<organism evidence="3 6">
    <name type="scientific">Medicago truncatula</name>
    <name type="common">Barrel medic</name>
    <name type="synonym">Medicago tribuloides</name>
    <dbReference type="NCBI Taxonomy" id="3880"/>
    <lineage>
        <taxon>Eukaryota</taxon>
        <taxon>Viridiplantae</taxon>
        <taxon>Streptophyta</taxon>
        <taxon>Embryophyta</taxon>
        <taxon>Tracheophyta</taxon>
        <taxon>Spermatophyta</taxon>
        <taxon>Magnoliopsida</taxon>
        <taxon>eudicotyledons</taxon>
        <taxon>Gunneridae</taxon>
        <taxon>Pentapetalae</taxon>
        <taxon>rosids</taxon>
        <taxon>fabids</taxon>
        <taxon>Fabales</taxon>
        <taxon>Fabaceae</taxon>
        <taxon>Papilionoideae</taxon>
        <taxon>50 kb inversion clade</taxon>
        <taxon>NPAAA clade</taxon>
        <taxon>Hologalegina</taxon>
        <taxon>IRL clade</taxon>
        <taxon>Trifolieae</taxon>
        <taxon>Medicago</taxon>
    </lineage>
</organism>
<proteinExistence type="predicted"/>
<sequence>MVTTLKLLYVIILFIYVLFAIEGFGRFLLYNNCKQDVDCPNICSPHEHSKCILYVCYCVDK</sequence>
<feature type="domain" description="Late nodulin" evidence="2">
    <location>
        <begin position="1"/>
        <end position="57"/>
    </location>
</feature>
<dbReference type="Gramene" id="rna22402">
    <property type="protein sequence ID" value="RHN60161.1"/>
    <property type="gene ID" value="gene22402"/>
</dbReference>
<reference evidence="3 6" key="2">
    <citation type="journal article" date="2014" name="BMC Genomics">
        <title>An improved genome release (version Mt4.0) for the model legume Medicago truncatula.</title>
        <authorList>
            <person name="Tang H."/>
            <person name="Krishnakumar V."/>
            <person name="Bidwell S."/>
            <person name="Rosen B."/>
            <person name="Chan A."/>
            <person name="Zhou S."/>
            <person name="Gentzbittel L."/>
            <person name="Childs K.L."/>
            <person name="Yandell M."/>
            <person name="Gundlach H."/>
            <person name="Mayer K.F."/>
            <person name="Schwartz D.C."/>
            <person name="Town C.D."/>
        </authorList>
    </citation>
    <scope>GENOME REANNOTATION</scope>
    <source>
        <strain evidence="3">A17</strain>
        <strain evidence="5 6">cv. Jemalong A17</strain>
    </source>
</reference>
<reference evidence="5" key="3">
    <citation type="submission" date="2015-04" db="UniProtKB">
        <authorList>
            <consortium name="EnsemblPlants"/>
        </authorList>
    </citation>
    <scope>IDENTIFICATION</scope>
    <source>
        <strain evidence="5">cv. Jemalong A17</strain>
    </source>
</reference>
<dbReference type="Pfam" id="PF07127">
    <property type="entry name" value="Nodulin_late"/>
    <property type="match status" value="1"/>
</dbReference>
<name>A0A072UIM7_MEDTR</name>
<gene>
    <name evidence="3" type="ordered locus">MTR_4g046087</name>
    <name evidence="4" type="ORF">MtrunA17_Chr4g0022461</name>
</gene>
<keyword evidence="6" id="KW-1185">Reference proteome</keyword>
<reference evidence="4" key="5">
    <citation type="journal article" date="2018" name="Nat. Plants">
        <title>Whole-genome landscape of Medicago truncatula symbiotic genes.</title>
        <authorList>
            <person name="Pecrix Y."/>
            <person name="Gamas P."/>
            <person name="Carrere S."/>
        </authorList>
    </citation>
    <scope>NUCLEOTIDE SEQUENCE</scope>
    <source>
        <tissue evidence="4">Leaves</tissue>
    </source>
</reference>
<dbReference type="HOGENOM" id="CLU_181053_0_5_1"/>
<evidence type="ECO:0000259" key="2">
    <source>
        <dbReference type="Pfam" id="PF07127"/>
    </source>
</evidence>
<evidence type="ECO:0000313" key="6">
    <source>
        <dbReference type="Proteomes" id="UP000002051"/>
    </source>
</evidence>
<accession>A0A072UIM7</accession>
<dbReference type="Proteomes" id="UP000002051">
    <property type="component" value="Chromosome 4"/>
</dbReference>
<feature type="transmembrane region" description="Helical" evidence="1">
    <location>
        <begin position="7"/>
        <end position="29"/>
    </location>
</feature>
<evidence type="ECO:0000313" key="5">
    <source>
        <dbReference type="EnsemblPlants" id="KEH29619"/>
    </source>
</evidence>
<dbReference type="EMBL" id="CM001220">
    <property type="protein sequence ID" value="KEH29619.1"/>
    <property type="molecule type" value="Genomic_DNA"/>
</dbReference>
<dbReference type="EnsemblPlants" id="KEH29619">
    <property type="protein sequence ID" value="KEH29619"/>
    <property type="gene ID" value="MTR_4g046087"/>
</dbReference>
<evidence type="ECO:0000313" key="4">
    <source>
        <dbReference type="EMBL" id="RHN60161.1"/>
    </source>
</evidence>
<evidence type="ECO:0000313" key="7">
    <source>
        <dbReference type="Proteomes" id="UP000265566"/>
    </source>
</evidence>
<keyword evidence="1" id="KW-1133">Transmembrane helix</keyword>
<evidence type="ECO:0000313" key="3">
    <source>
        <dbReference type="EMBL" id="KEH29619.1"/>
    </source>
</evidence>
<dbReference type="InterPro" id="IPR009810">
    <property type="entry name" value="Nodulin_late_dom"/>
</dbReference>
<dbReference type="AlphaFoldDB" id="A0A072UIM7"/>
<reference evidence="3 6" key="1">
    <citation type="journal article" date="2011" name="Nature">
        <title>The Medicago genome provides insight into the evolution of rhizobial symbioses.</title>
        <authorList>
            <person name="Young N.D."/>
            <person name="Debelle F."/>
            <person name="Oldroyd G.E."/>
            <person name="Geurts R."/>
            <person name="Cannon S.B."/>
            <person name="Udvardi M.K."/>
            <person name="Benedito V.A."/>
            <person name="Mayer K.F."/>
            <person name="Gouzy J."/>
            <person name="Schoof H."/>
            <person name="Van de Peer Y."/>
            <person name="Proost S."/>
            <person name="Cook D.R."/>
            <person name="Meyers B.C."/>
            <person name="Spannagl M."/>
            <person name="Cheung F."/>
            <person name="De Mita S."/>
            <person name="Krishnakumar V."/>
            <person name="Gundlach H."/>
            <person name="Zhou S."/>
            <person name="Mudge J."/>
            <person name="Bharti A.K."/>
            <person name="Murray J.D."/>
            <person name="Naoumkina M.A."/>
            <person name="Rosen B."/>
            <person name="Silverstein K.A."/>
            <person name="Tang H."/>
            <person name="Rombauts S."/>
            <person name="Zhao P.X."/>
            <person name="Zhou P."/>
            <person name="Barbe V."/>
            <person name="Bardou P."/>
            <person name="Bechner M."/>
            <person name="Bellec A."/>
            <person name="Berger A."/>
            <person name="Berges H."/>
            <person name="Bidwell S."/>
            <person name="Bisseling T."/>
            <person name="Choisne N."/>
            <person name="Couloux A."/>
            <person name="Denny R."/>
            <person name="Deshpande S."/>
            <person name="Dai X."/>
            <person name="Doyle J.J."/>
            <person name="Dudez A.M."/>
            <person name="Farmer A.D."/>
            <person name="Fouteau S."/>
            <person name="Franken C."/>
            <person name="Gibelin C."/>
            <person name="Gish J."/>
            <person name="Goldstein S."/>
            <person name="Gonzalez A.J."/>
            <person name="Green P.J."/>
            <person name="Hallab A."/>
            <person name="Hartog M."/>
            <person name="Hua A."/>
            <person name="Humphray S.J."/>
            <person name="Jeong D.H."/>
            <person name="Jing Y."/>
            <person name="Jocker A."/>
            <person name="Kenton S.M."/>
            <person name="Kim D.J."/>
            <person name="Klee K."/>
            <person name="Lai H."/>
            <person name="Lang C."/>
            <person name="Lin S."/>
            <person name="Macmil S.L."/>
            <person name="Magdelenat G."/>
            <person name="Matthews L."/>
            <person name="McCorrison J."/>
            <person name="Monaghan E.L."/>
            <person name="Mun J.H."/>
            <person name="Najar F.Z."/>
            <person name="Nicholson C."/>
            <person name="Noirot C."/>
            <person name="O'Bleness M."/>
            <person name="Paule C.R."/>
            <person name="Poulain J."/>
            <person name="Prion F."/>
            <person name="Qin B."/>
            <person name="Qu C."/>
            <person name="Retzel E.F."/>
            <person name="Riddle C."/>
            <person name="Sallet E."/>
            <person name="Samain S."/>
            <person name="Samson N."/>
            <person name="Sanders I."/>
            <person name="Saurat O."/>
            <person name="Scarpelli C."/>
            <person name="Schiex T."/>
            <person name="Segurens B."/>
            <person name="Severin A.J."/>
            <person name="Sherrier D.J."/>
            <person name="Shi R."/>
            <person name="Sims S."/>
            <person name="Singer S.R."/>
            <person name="Sinharoy S."/>
            <person name="Sterck L."/>
            <person name="Viollet A."/>
            <person name="Wang B.B."/>
            <person name="Wang K."/>
            <person name="Wang M."/>
            <person name="Wang X."/>
            <person name="Warfsmann J."/>
            <person name="Weissenbach J."/>
            <person name="White D.D."/>
            <person name="White J.D."/>
            <person name="Wiley G.B."/>
            <person name="Wincker P."/>
            <person name="Xing Y."/>
            <person name="Yang L."/>
            <person name="Yao Z."/>
            <person name="Ying F."/>
            <person name="Zhai J."/>
            <person name="Zhou L."/>
            <person name="Zuber A."/>
            <person name="Denarie J."/>
            <person name="Dixon R.A."/>
            <person name="May G.D."/>
            <person name="Schwartz D.C."/>
            <person name="Rogers J."/>
            <person name="Quetier F."/>
            <person name="Town C.D."/>
            <person name="Roe B.A."/>
        </authorList>
    </citation>
    <scope>NUCLEOTIDE SEQUENCE [LARGE SCALE GENOMIC DNA]</scope>
    <source>
        <strain evidence="3">A17</strain>
        <strain evidence="5 6">cv. Jemalong A17</strain>
    </source>
</reference>
<dbReference type="EMBL" id="PSQE01000004">
    <property type="protein sequence ID" value="RHN60161.1"/>
    <property type="molecule type" value="Genomic_DNA"/>
</dbReference>
<dbReference type="Proteomes" id="UP000265566">
    <property type="component" value="Chromosome 4"/>
</dbReference>
<keyword evidence="1" id="KW-0812">Transmembrane</keyword>